<accession>A0ACB8YYB6</accession>
<sequence length="399" mass="43966">MCTQSVCINAQVTSERFSKKQMEWKSPEASESASLVETKLARKQEKMVQFSSFLNGITKNITTKNVKKRRINFGREATNALAKEARKNGLLLTSPGNVSGSSNYVSAYSKGGNKGINQDSFIVWESFGGKEDVMFCGVFDGHGPWGHLVGKRVKKVMPAYLLHFWQEACASKNANFDQFGMWKKSFMKACSTVDYDLELHPVIDSFFSGTAAVTLIREGDLLVVANIGDCRAVIGTTSDDGSLVAVQLSVDFKPNLPQETERIYKSGGSVAESEDEPGVSRIRASNDETLEGPGLALSRAFGDFFVKESGLISEPDVIERTITTRDRFVILATDGVWDVVSNEKAVEIVSSSEKDESSKRLVEYAAGQWKRQRPGFCCDDISVVCLFFHNTSSQQLESD</sequence>
<dbReference type="EMBL" id="CM042017">
    <property type="protein sequence ID" value="KAI3690086.1"/>
    <property type="molecule type" value="Genomic_DNA"/>
</dbReference>
<evidence type="ECO:0000313" key="1">
    <source>
        <dbReference type="EMBL" id="KAI3690086.1"/>
    </source>
</evidence>
<keyword evidence="2" id="KW-1185">Reference proteome</keyword>
<reference evidence="2" key="1">
    <citation type="journal article" date="2022" name="Mol. Ecol. Resour.">
        <title>The genomes of chicory, endive, great burdock and yacon provide insights into Asteraceae palaeo-polyploidization history and plant inulin production.</title>
        <authorList>
            <person name="Fan W."/>
            <person name="Wang S."/>
            <person name="Wang H."/>
            <person name="Wang A."/>
            <person name="Jiang F."/>
            <person name="Liu H."/>
            <person name="Zhao H."/>
            <person name="Xu D."/>
            <person name="Zhang Y."/>
        </authorList>
    </citation>
    <scope>NUCLEOTIDE SEQUENCE [LARGE SCALE GENOMIC DNA]</scope>
    <source>
        <strain evidence="2">cv. Punajuju</strain>
    </source>
</reference>
<proteinExistence type="predicted"/>
<comment type="caution">
    <text evidence="1">The sequence shown here is derived from an EMBL/GenBank/DDBJ whole genome shotgun (WGS) entry which is preliminary data.</text>
</comment>
<organism evidence="1 2">
    <name type="scientific">Cichorium intybus</name>
    <name type="common">Chicory</name>
    <dbReference type="NCBI Taxonomy" id="13427"/>
    <lineage>
        <taxon>Eukaryota</taxon>
        <taxon>Viridiplantae</taxon>
        <taxon>Streptophyta</taxon>
        <taxon>Embryophyta</taxon>
        <taxon>Tracheophyta</taxon>
        <taxon>Spermatophyta</taxon>
        <taxon>Magnoliopsida</taxon>
        <taxon>eudicotyledons</taxon>
        <taxon>Gunneridae</taxon>
        <taxon>Pentapetalae</taxon>
        <taxon>asterids</taxon>
        <taxon>campanulids</taxon>
        <taxon>Asterales</taxon>
        <taxon>Asteraceae</taxon>
        <taxon>Cichorioideae</taxon>
        <taxon>Cichorieae</taxon>
        <taxon>Cichoriinae</taxon>
        <taxon>Cichorium</taxon>
    </lineage>
</organism>
<dbReference type="Proteomes" id="UP001055811">
    <property type="component" value="Linkage Group LG09"/>
</dbReference>
<reference evidence="1 2" key="2">
    <citation type="journal article" date="2022" name="Mol. Ecol. Resour.">
        <title>The genomes of chicory, endive, great burdock and yacon provide insights into Asteraceae paleo-polyploidization history and plant inulin production.</title>
        <authorList>
            <person name="Fan W."/>
            <person name="Wang S."/>
            <person name="Wang H."/>
            <person name="Wang A."/>
            <person name="Jiang F."/>
            <person name="Liu H."/>
            <person name="Zhao H."/>
            <person name="Xu D."/>
            <person name="Zhang Y."/>
        </authorList>
    </citation>
    <scope>NUCLEOTIDE SEQUENCE [LARGE SCALE GENOMIC DNA]</scope>
    <source>
        <strain evidence="2">cv. Punajuju</strain>
        <tissue evidence="1">Leaves</tissue>
    </source>
</reference>
<name>A0ACB8YYB6_CICIN</name>
<gene>
    <name evidence="1" type="ORF">L2E82_48061</name>
</gene>
<evidence type="ECO:0000313" key="2">
    <source>
        <dbReference type="Proteomes" id="UP001055811"/>
    </source>
</evidence>
<protein>
    <submittedName>
        <fullName evidence="1">Uncharacterized protein</fullName>
    </submittedName>
</protein>